<keyword evidence="17" id="KW-1185">Reference proteome</keyword>
<dbReference type="InterPro" id="IPR003616">
    <property type="entry name" value="Post-SET_dom"/>
</dbReference>
<dbReference type="PROSITE" id="PS51050">
    <property type="entry name" value="ZF_CW"/>
    <property type="match status" value="1"/>
</dbReference>
<accession>A0A835LLC8</accession>
<evidence type="ECO:0000256" key="8">
    <source>
        <dbReference type="ARBA" id="ARBA00022771"/>
    </source>
</evidence>
<keyword evidence="10" id="KW-0539">Nucleus</keyword>
<evidence type="ECO:0000259" key="15">
    <source>
        <dbReference type="PROSITE" id="PS51215"/>
    </source>
</evidence>
<keyword evidence="8" id="KW-0863">Zinc-finger</keyword>
<comment type="subcellular location">
    <subcellularLocation>
        <location evidence="2">Chromosome</location>
    </subcellularLocation>
    <subcellularLocation>
        <location evidence="1">Nucleus</location>
    </subcellularLocation>
</comment>
<feature type="compositionally biased region" description="Basic and acidic residues" evidence="11">
    <location>
        <begin position="712"/>
        <end position="726"/>
    </location>
</feature>
<evidence type="ECO:0000256" key="4">
    <source>
        <dbReference type="ARBA" id="ARBA00022603"/>
    </source>
</evidence>
<feature type="domain" description="SET" evidence="12">
    <location>
        <begin position="962"/>
        <end position="1079"/>
    </location>
</feature>
<dbReference type="SMART" id="SM00317">
    <property type="entry name" value="SET"/>
    <property type="match status" value="1"/>
</dbReference>
<evidence type="ECO:0000256" key="11">
    <source>
        <dbReference type="SAM" id="MobiDB-lite"/>
    </source>
</evidence>
<evidence type="ECO:0008006" key="18">
    <source>
        <dbReference type="Google" id="ProtNLM"/>
    </source>
</evidence>
<keyword evidence="3" id="KW-0158">Chromosome</keyword>
<evidence type="ECO:0000256" key="1">
    <source>
        <dbReference type="ARBA" id="ARBA00004123"/>
    </source>
</evidence>
<comment type="caution">
    <text evidence="16">The sequence shown here is derived from an EMBL/GenBank/DDBJ whole genome shotgun (WGS) entry which is preliminary data.</text>
</comment>
<dbReference type="SUPFAM" id="SSF82199">
    <property type="entry name" value="SET domain"/>
    <property type="match status" value="1"/>
</dbReference>
<sequence>MESGNNDNFQEQPSLFPENSVLEEQFSFIELNPIVENPRLVSVDNCSVSDYNHVDSVDVTIDLVDNSNIQETNLDSGVMGSLVENVEINVASSSVSGENVIEFDFLEDKFRDGIGIEEEKRDFSAEGNRELGIGTQCIEESNCVLLRQPDIASECEFEVPSSLTRRALLRNDWDWDGLTGNPNFSNLVDSLGQPDTEAKELFELDTVSVSTSSDNVLSPPRRSTRRNKFCQMGETGKTAVQRGRRGNKKFFHVVRRKRSCFCKRARLSVWGSLGNLMQIKENEVREKDGNLLVQVENLSSQQRRVAPGNGMRQKSHAGTSQSVKEKCCPSSGHTGHFRLKVKMEGKDVRRGPNVVQSEVLDSLVSVPDAVSKCTNQPGNLNSFELSGNGVKHKVEDNLYDGKQFGYPNGDVENPVAFSGAHILDSLHVEKDLESTLTQDTSVTNNAGICLHSYSQIGTGAVEEEAIGKPYSDPGTSPDSEVVNSVQDVGIGADAVLTSNHAVGCTDTSALNMELVSLRKQKKGSRIKGTTDSLTESFAAEEKLLGQGKQNKAKRLLNHKQEEEVGHDCNPSVTVSSLVDGVEFRNSSNVERHTNGSTDIWNRGGPSKVETSNGSSEFSGEHIGLKSSDVLAPKGLADAGKNIGMKSSSKLTLEVRKQRSIAPVSARNRRKSGSEKSVNIGEGKEKCSLGQVVHKGSQRKTGGEIKISPGMTKKSESRGPPESRNDKFMGLEIPNDLGRSTANNVESVYLSNSSRLSSGLDGQLLSPPSAWVLCDDCSKWRCISTELADSIEATNCRWTCKDNMDKAFGDCSIPQEKSNAEINAELEISEASGEEDASYTRPMSKGFEEKQLSVPQQAPWKPIESNLFLHRSRKSQTIDEVIHLLFLVYALRVMPFDINMFSVMFRMFFCIQIMICHCKPPLGGGLGCGDECLNRMLNIECVQGTCPCGDLCSNQQFQKRMYVKLEQFRCGKKGYGLQLLENVSEGNFLIEYVGEVLDLNAYEARQREYASRGQRHFYFMTLNGSEVIDACAKGNLGRFINHSCDPNCRTEKWMVNGEVCIGLFAMRRIKKGEELTFDYNYVRVFGAAAKKCVCGSSDCRGYIGGDPQNTEVVVQGDSDEEFPEPVMVDEDAEVEEIAGRVTFNSILSSDDHLLGTYQNVVSAYSVKHSESFIQKEGNISRSGTAVQLLKIPSPMEETRKKSLSSCKSLEMSIQTDGGMNDSSSSIQPLEISLLKEDTESKNLSIMELQEASSTITDTSKFSHKLVTITRNSISDTAEDRPNVSKAHTPVKSSRSSSSIKKGKYRSTPVIASKPLIHANKPKKLGEGAANNRLRGVEEKLNELLDSYGGISKRKRFISLILGYDEIASAMDATKGYLKLLFVTASSGDNVNGEAVQSTRGLSIILDALLKTKKRSVLNDIISKNGLQMLHNIMKQNHKHFNRIPIIRKLLKILEYLAEKEILTVELIHSAPPCAGMESFKDSIIRLTRHTDTKVHQIARNFRDKWMPRALRNCYSNRDDFNEEQQAGLGSTRFPVSNKRWGHQGPWPMEEIDSVSQTTLAANPLYANIQNHSSGAKTRKRKSRWDQPEENSDLQSLELIEDQKRKQKLVASLQQPEIREAAEEQVGDVNGKVSSHGCDQNVSCEAENATSIDQMQQIQDEAPPGFASPIPMVHDAFSTATENHPSDVHQRTSREVVAGSFQEIYLSHLPVSYGVPLFFLDQLGTTQPETVDCWEVSPGIPFHPFPPLPPYQKQPSALIGHVEGQRDCDRTSYNQADSGSPCTSGTRPQEVAKTGVYNQQRVEQMRCSTGNLGKRYFRQQKWNNNARCPPWIRNRNGWGSKANNFRSGAHSLGVGNFENEVGNVCHPEGVSGRGEYIDSDFYQNPQNQYEH</sequence>
<dbReference type="InterPro" id="IPR001214">
    <property type="entry name" value="SET_dom"/>
</dbReference>
<gene>
    <name evidence="16" type="ORF">IFM89_001819</name>
</gene>
<dbReference type="PANTHER" id="PTHR22884">
    <property type="entry name" value="SET DOMAIN PROTEINS"/>
    <property type="match status" value="1"/>
</dbReference>
<dbReference type="InterPro" id="IPR046341">
    <property type="entry name" value="SET_dom_sf"/>
</dbReference>
<dbReference type="InterPro" id="IPR011124">
    <property type="entry name" value="Znf_CW"/>
</dbReference>
<evidence type="ECO:0000256" key="7">
    <source>
        <dbReference type="ARBA" id="ARBA00022723"/>
    </source>
</evidence>
<dbReference type="PROSITE" id="PS50280">
    <property type="entry name" value="SET"/>
    <property type="match status" value="1"/>
</dbReference>
<dbReference type="InterPro" id="IPR044437">
    <property type="entry name" value="SETD2/Set2_SET"/>
</dbReference>
<dbReference type="GO" id="GO:0032259">
    <property type="term" value="P:methylation"/>
    <property type="evidence" value="ECO:0007669"/>
    <property type="project" value="UniProtKB-KW"/>
</dbReference>
<feature type="compositionally biased region" description="Polar residues" evidence="11">
    <location>
        <begin position="588"/>
        <end position="599"/>
    </location>
</feature>
<dbReference type="SMART" id="SM00570">
    <property type="entry name" value="AWS"/>
    <property type="match status" value="1"/>
</dbReference>
<evidence type="ECO:0000313" key="17">
    <source>
        <dbReference type="Proteomes" id="UP000631114"/>
    </source>
</evidence>
<evidence type="ECO:0000256" key="10">
    <source>
        <dbReference type="ARBA" id="ARBA00023242"/>
    </source>
</evidence>
<dbReference type="Proteomes" id="UP000631114">
    <property type="component" value="Unassembled WGS sequence"/>
</dbReference>
<evidence type="ECO:0000256" key="9">
    <source>
        <dbReference type="ARBA" id="ARBA00022833"/>
    </source>
</evidence>
<feature type="region of interest" description="Disordered" evidence="11">
    <location>
        <begin position="691"/>
        <end position="726"/>
    </location>
</feature>
<dbReference type="GO" id="GO:0008270">
    <property type="term" value="F:zinc ion binding"/>
    <property type="evidence" value="ECO:0007669"/>
    <property type="project" value="UniProtKB-KW"/>
</dbReference>
<dbReference type="Gene3D" id="2.170.270.10">
    <property type="entry name" value="SET domain"/>
    <property type="match status" value="1"/>
</dbReference>
<dbReference type="FunFam" id="2.170.270.10:FF:000035">
    <property type="entry name" value="Histone-lysine N-methyltransferase"/>
    <property type="match status" value="1"/>
</dbReference>
<name>A0A835LLC8_9MAGN</name>
<dbReference type="EMBL" id="JADFTS010000006">
    <property type="protein sequence ID" value="KAF9599873.1"/>
    <property type="molecule type" value="Genomic_DNA"/>
</dbReference>
<feature type="domain" description="CW-type" evidence="14">
    <location>
        <begin position="764"/>
        <end position="818"/>
    </location>
</feature>
<evidence type="ECO:0000259" key="14">
    <source>
        <dbReference type="PROSITE" id="PS51050"/>
    </source>
</evidence>
<evidence type="ECO:0000313" key="16">
    <source>
        <dbReference type="EMBL" id="KAF9599873.1"/>
    </source>
</evidence>
<organism evidence="16 17">
    <name type="scientific">Coptis chinensis</name>
    <dbReference type="NCBI Taxonomy" id="261450"/>
    <lineage>
        <taxon>Eukaryota</taxon>
        <taxon>Viridiplantae</taxon>
        <taxon>Streptophyta</taxon>
        <taxon>Embryophyta</taxon>
        <taxon>Tracheophyta</taxon>
        <taxon>Spermatophyta</taxon>
        <taxon>Magnoliopsida</taxon>
        <taxon>Ranunculales</taxon>
        <taxon>Ranunculaceae</taxon>
        <taxon>Coptidoideae</taxon>
        <taxon>Coptis</taxon>
    </lineage>
</organism>
<keyword evidence="6" id="KW-0949">S-adenosyl-L-methionine</keyword>
<keyword evidence="4" id="KW-0489">Methyltransferase</keyword>
<keyword evidence="7" id="KW-0479">Metal-binding</keyword>
<feature type="region of interest" description="Disordered" evidence="11">
    <location>
        <begin position="588"/>
        <end position="620"/>
    </location>
</feature>
<evidence type="ECO:0000256" key="2">
    <source>
        <dbReference type="ARBA" id="ARBA00004286"/>
    </source>
</evidence>
<dbReference type="PROSITE" id="PS50868">
    <property type="entry name" value="POST_SET"/>
    <property type="match status" value="1"/>
</dbReference>
<dbReference type="Pfam" id="PF07496">
    <property type="entry name" value="zf-CW"/>
    <property type="match status" value="1"/>
</dbReference>
<reference evidence="16 17" key="1">
    <citation type="submission" date="2020-10" db="EMBL/GenBank/DDBJ databases">
        <title>The Coptis chinensis genome and diversification of protoberbering-type alkaloids.</title>
        <authorList>
            <person name="Wang B."/>
            <person name="Shu S."/>
            <person name="Song C."/>
            <person name="Liu Y."/>
        </authorList>
    </citation>
    <scope>NUCLEOTIDE SEQUENCE [LARGE SCALE GENOMIC DNA]</scope>
    <source>
        <strain evidence="16">HL-2020</strain>
        <tissue evidence="16">Leaf</tissue>
    </source>
</reference>
<dbReference type="GO" id="GO:0005634">
    <property type="term" value="C:nucleus"/>
    <property type="evidence" value="ECO:0007669"/>
    <property type="project" value="UniProtKB-SubCell"/>
</dbReference>
<feature type="domain" description="Post-SET" evidence="13">
    <location>
        <begin position="1087"/>
        <end position="1103"/>
    </location>
</feature>
<feature type="region of interest" description="Disordered" evidence="11">
    <location>
        <begin position="653"/>
        <end position="679"/>
    </location>
</feature>
<dbReference type="Pfam" id="PF00856">
    <property type="entry name" value="SET"/>
    <property type="match status" value="1"/>
</dbReference>
<evidence type="ECO:0000259" key="12">
    <source>
        <dbReference type="PROSITE" id="PS50280"/>
    </source>
</evidence>
<proteinExistence type="predicted"/>
<evidence type="ECO:0000256" key="5">
    <source>
        <dbReference type="ARBA" id="ARBA00022679"/>
    </source>
</evidence>
<dbReference type="OrthoDB" id="422362at2759"/>
<dbReference type="GO" id="GO:0005694">
    <property type="term" value="C:chromosome"/>
    <property type="evidence" value="ECO:0007669"/>
    <property type="project" value="UniProtKB-SubCell"/>
</dbReference>
<feature type="compositionally biased region" description="Polar residues" evidence="11">
    <location>
        <begin position="608"/>
        <end position="617"/>
    </location>
</feature>
<dbReference type="CDD" id="cd19172">
    <property type="entry name" value="SET_SETD2"/>
    <property type="match status" value="1"/>
</dbReference>
<dbReference type="PROSITE" id="PS51215">
    <property type="entry name" value="AWS"/>
    <property type="match status" value="1"/>
</dbReference>
<feature type="region of interest" description="Disordered" evidence="11">
    <location>
        <begin position="1275"/>
        <end position="1302"/>
    </location>
</feature>
<feature type="domain" description="AWS" evidence="15">
    <location>
        <begin position="910"/>
        <end position="960"/>
    </location>
</feature>
<feature type="region of interest" description="Disordered" evidence="11">
    <location>
        <begin position="303"/>
        <end position="330"/>
    </location>
</feature>
<evidence type="ECO:0000259" key="13">
    <source>
        <dbReference type="PROSITE" id="PS50868"/>
    </source>
</evidence>
<evidence type="ECO:0000256" key="6">
    <source>
        <dbReference type="ARBA" id="ARBA00022691"/>
    </source>
</evidence>
<keyword evidence="9" id="KW-0862">Zinc</keyword>
<dbReference type="InterPro" id="IPR050777">
    <property type="entry name" value="SET2_Histone-Lys_MeTrsfase"/>
</dbReference>
<protein>
    <recommendedName>
        <fullName evidence="18">Histone-lysine N-methyltransferase ASHH2</fullName>
    </recommendedName>
</protein>
<dbReference type="Pfam" id="PF17907">
    <property type="entry name" value="AWS"/>
    <property type="match status" value="1"/>
</dbReference>
<dbReference type="GO" id="GO:0046975">
    <property type="term" value="F:histone H3K36 methyltransferase activity"/>
    <property type="evidence" value="ECO:0007669"/>
    <property type="project" value="InterPro"/>
</dbReference>
<evidence type="ECO:0000256" key="3">
    <source>
        <dbReference type="ARBA" id="ARBA00022454"/>
    </source>
</evidence>
<dbReference type="Gene3D" id="3.30.40.100">
    <property type="match status" value="1"/>
</dbReference>
<dbReference type="InterPro" id="IPR006560">
    <property type="entry name" value="AWS_dom"/>
</dbReference>
<feature type="region of interest" description="Disordered" evidence="11">
    <location>
        <begin position="1564"/>
        <end position="1591"/>
    </location>
</feature>
<keyword evidence="5" id="KW-0808">Transferase</keyword>